<dbReference type="Proteomes" id="UP000091956">
    <property type="component" value="Unassembled WGS sequence"/>
</dbReference>
<dbReference type="STRING" id="342668.A0A1B8GEU1"/>
<feature type="domain" description="Insecticide toxin TcdB middle/N-terminal" evidence="1">
    <location>
        <begin position="45"/>
        <end position="179"/>
    </location>
</feature>
<evidence type="ECO:0000259" key="1">
    <source>
        <dbReference type="Pfam" id="PF12256"/>
    </source>
</evidence>
<evidence type="ECO:0000313" key="2">
    <source>
        <dbReference type="EMBL" id="OBT94351.1"/>
    </source>
</evidence>
<gene>
    <name evidence="2" type="ORF">VE01_07740</name>
</gene>
<protein>
    <recommendedName>
        <fullName evidence="1">Insecticide toxin TcdB middle/N-terminal domain-containing protein</fullName>
    </recommendedName>
</protein>
<sequence length="269" mass="30629">MSSSPIFDEDIIYFRGSIAQVYLNFSGNAFGAPVSLESLVPAFDRLTTITAVDMLGAATTCLVWSSSLPTDAGPQAFKYVDLTPRMKPYLLTKMVNNMGRETQLLYAPSTMYYLQDEQAGILWATRLPFPQQCIDRTIAVDLITNRVYTKRFRYHHGYYYGIEQEFWGYGMVEQWDTDKFNVLAGTARFSNTETLMDTPPLHTKSWFHTGAYTDYEGLARLYARSEYFGSNGLDESQFEVFFASLLHDVILPDVHDLTPDELRLASRAL</sequence>
<dbReference type="InterPro" id="IPR022045">
    <property type="entry name" value="TcdB_toxin_mid/N"/>
</dbReference>
<evidence type="ECO:0000313" key="3">
    <source>
        <dbReference type="Proteomes" id="UP000091956"/>
    </source>
</evidence>
<dbReference type="EMBL" id="KV460244">
    <property type="protein sequence ID" value="OBT94351.1"/>
    <property type="molecule type" value="Genomic_DNA"/>
</dbReference>
<reference evidence="2 3" key="1">
    <citation type="submission" date="2016-03" db="EMBL/GenBank/DDBJ databases">
        <title>Comparative genomics of Pseudogymnoascus destructans, the fungus causing white-nose syndrome of bats.</title>
        <authorList>
            <person name="Palmer J.M."/>
            <person name="Drees K.P."/>
            <person name="Foster J.T."/>
            <person name="Lindner D.L."/>
        </authorList>
    </citation>
    <scope>NUCLEOTIDE SEQUENCE [LARGE SCALE GENOMIC DNA]</scope>
    <source>
        <strain evidence="2 3">UAMH 10579</strain>
    </source>
</reference>
<dbReference type="GeneID" id="28841126"/>
<accession>A0A1B8GEU1</accession>
<organism evidence="2 3">
    <name type="scientific">Pseudogymnoascus verrucosus</name>
    <dbReference type="NCBI Taxonomy" id="342668"/>
    <lineage>
        <taxon>Eukaryota</taxon>
        <taxon>Fungi</taxon>
        <taxon>Dikarya</taxon>
        <taxon>Ascomycota</taxon>
        <taxon>Pezizomycotina</taxon>
        <taxon>Leotiomycetes</taxon>
        <taxon>Thelebolales</taxon>
        <taxon>Thelebolaceae</taxon>
        <taxon>Pseudogymnoascus</taxon>
    </lineage>
</organism>
<name>A0A1B8GEU1_9PEZI</name>
<reference evidence="3" key="2">
    <citation type="journal article" date="2018" name="Nat. Commun.">
        <title>Extreme sensitivity to ultraviolet light in the fungal pathogen causing white-nose syndrome of bats.</title>
        <authorList>
            <person name="Palmer J.M."/>
            <person name="Drees K.P."/>
            <person name="Foster J.T."/>
            <person name="Lindner D.L."/>
        </authorList>
    </citation>
    <scope>NUCLEOTIDE SEQUENCE [LARGE SCALE GENOMIC DNA]</scope>
    <source>
        <strain evidence="3">UAMH 10579</strain>
    </source>
</reference>
<dbReference type="Pfam" id="PF12256">
    <property type="entry name" value="TcdB_toxin_midN"/>
    <property type="match status" value="1"/>
</dbReference>
<dbReference type="AlphaFoldDB" id="A0A1B8GEU1"/>
<proteinExistence type="predicted"/>
<keyword evidence="3" id="KW-1185">Reference proteome</keyword>
<dbReference type="RefSeq" id="XP_018128084.1">
    <property type="nucleotide sequence ID" value="XM_018277173.1"/>
</dbReference>